<name>A0ACD5Z1G0_AVESA</name>
<evidence type="ECO:0000313" key="2">
    <source>
        <dbReference type="Proteomes" id="UP001732700"/>
    </source>
</evidence>
<dbReference type="Proteomes" id="UP001732700">
    <property type="component" value="Chromosome 6C"/>
</dbReference>
<organism evidence="1 2">
    <name type="scientific">Avena sativa</name>
    <name type="common">Oat</name>
    <dbReference type="NCBI Taxonomy" id="4498"/>
    <lineage>
        <taxon>Eukaryota</taxon>
        <taxon>Viridiplantae</taxon>
        <taxon>Streptophyta</taxon>
        <taxon>Embryophyta</taxon>
        <taxon>Tracheophyta</taxon>
        <taxon>Spermatophyta</taxon>
        <taxon>Magnoliopsida</taxon>
        <taxon>Liliopsida</taxon>
        <taxon>Poales</taxon>
        <taxon>Poaceae</taxon>
        <taxon>BOP clade</taxon>
        <taxon>Pooideae</taxon>
        <taxon>Poodae</taxon>
        <taxon>Poeae</taxon>
        <taxon>Poeae Chloroplast Group 1 (Aveneae type)</taxon>
        <taxon>Aveninae</taxon>
        <taxon>Avena</taxon>
    </lineage>
</organism>
<evidence type="ECO:0000313" key="1">
    <source>
        <dbReference type="EnsemblPlants" id="AVESA.00010b.r2.6CG1111340.1.CDS"/>
    </source>
</evidence>
<protein>
    <submittedName>
        <fullName evidence="1">Uncharacterized protein</fullName>
    </submittedName>
</protein>
<proteinExistence type="predicted"/>
<accession>A0ACD5Z1G0</accession>
<reference evidence="1" key="1">
    <citation type="submission" date="2021-05" db="EMBL/GenBank/DDBJ databases">
        <authorList>
            <person name="Scholz U."/>
            <person name="Mascher M."/>
            <person name="Fiebig A."/>
        </authorList>
    </citation>
    <scope>NUCLEOTIDE SEQUENCE [LARGE SCALE GENOMIC DNA]</scope>
</reference>
<keyword evidence="2" id="KW-1185">Reference proteome</keyword>
<sequence length="155" mass="17025">MACIVSKIARAAFATRASPAAVGGIAYGGRPAAASSVSPADAIHISPAGGSSYYEEQRFRSESEVLPHVDESVLKSDEAMWAFYEHWCKFHGISRDRREMARRFKIFSNKARAVYKFNSSGGDGKIGMTQFADWTKEETMGLRGCPVEKNGLSFF</sequence>
<dbReference type="EnsemblPlants" id="AVESA.00010b.r2.6CG1111340.1">
    <property type="protein sequence ID" value="AVESA.00010b.r2.6CG1111340.1.CDS"/>
    <property type="gene ID" value="AVESA.00010b.r2.6CG1111340"/>
</dbReference>
<reference evidence="1" key="2">
    <citation type="submission" date="2025-09" db="UniProtKB">
        <authorList>
            <consortium name="EnsemblPlants"/>
        </authorList>
    </citation>
    <scope>IDENTIFICATION</scope>
</reference>